<protein>
    <submittedName>
        <fullName evidence="10">CDF: cation diffusion facilitator family transporter</fullName>
    </submittedName>
</protein>
<dbReference type="GO" id="GO:0015086">
    <property type="term" value="F:cadmium ion transmembrane transporter activity"/>
    <property type="evidence" value="ECO:0007669"/>
    <property type="project" value="TreeGrafter"/>
</dbReference>
<proteinExistence type="inferred from homology"/>
<dbReference type="Gene3D" id="1.20.1510.10">
    <property type="entry name" value="Cation efflux protein transmembrane domain"/>
    <property type="match status" value="1"/>
</dbReference>
<keyword evidence="5 8" id="KW-1133">Transmembrane helix</keyword>
<dbReference type="InterPro" id="IPR027469">
    <property type="entry name" value="Cation_efflux_TMD_sf"/>
</dbReference>
<comment type="similarity">
    <text evidence="2">Belongs to the cation diffusion facilitator (CDF) transporter (TC 2.A.4) family.</text>
</comment>
<accession>A0A7M2YWH7</accession>
<keyword evidence="6 8" id="KW-0472">Membrane</keyword>
<keyword evidence="11" id="KW-1185">Reference proteome</keyword>
<comment type="subcellular location">
    <subcellularLocation>
        <location evidence="1">Membrane</location>
        <topology evidence="1">Multi-pass membrane protein</topology>
    </subcellularLocation>
</comment>
<feature type="transmembrane region" description="Helical" evidence="8">
    <location>
        <begin position="232"/>
        <end position="249"/>
    </location>
</feature>
<evidence type="ECO:0000256" key="4">
    <source>
        <dbReference type="ARBA" id="ARBA00022692"/>
    </source>
</evidence>
<organism evidence="10 11">
    <name type="scientific">Gaiella occulta</name>
    <dbReference type="NCBI Taxonomy" id="1002870"/>
    <lineage>
        <taxon>Bacteria</taxon>
        <taxon>Bacillati</taxon>
        <taxon>Actinomycetota</taxon>
        <taxon>Thermoleophilia</taxon>
        <taxon>Gaiellales</taxon>
        <taxon>Gaiellaceae</taxon>
        <taxon>Gaiella</taxon>
    </lineage>
</organism>
<dbReference type="EMBL" id="QQZY01000003">
    <property type="protein sequence ID" value="RDI74492.1"/>
    <property type="molecule type" value="Genomic_DNA"/>
</dbReference>
<reference evidence="11" key="2">
    <citation type="journal article" date="2019" name="MicrobiologyOpen">
        <title>High-quality draft genome sequence of Gaiella occulta isolated from a 150 meter deep mineral water borehole and comparison with the genome sequences of other deep-branching lineages of the phylum Actinobacteria.</title>
        <authorList>
            <person name="Severino R."/>
            <person name="Froufe H.J.C."/>
            <person name="Barroso C."/>
            <person name="Albuquerque L."/>
            <person name="Lobo-da-Cunha A."/>
            <person name="da Costa M.S."/>
            <person name="Egas C."/>
        </authorList>
    </citation>
    <scope>NUCLEOTIDE SEQUENCE [LARGE SCALE GENOMIC DNA]</scope>
    <source>
        <strain evidence="11">F2-233</strain>
    </source>
</reference>
<dbReference type="SUPFAM" id="SSF161111">
    <property type="entry name" value="Cation efflux protein transmembrane domain-like"/>
    <property type="match status" value="1"/>
</dbReference>
<evidence type="ECO:0000256" key="7">
    <source>
        <dbReference type="SAM" id="MobiDB-lite"/>
    </source>
</evidence>
<keyword evidence="3" id="KW-0813">Transport</keyword>
<dbReference type="PANTHER" id="PTHR43840">
    <property type="entry name" value="MITOCHONDRIAL METAL TRANSPORTER 1-RELATED"/>
    <property type="match status" value="1"/>
</dbReference>
<dbReference type="GO" id="GO:0015341">
    <property type="term" value="F:zinc efflux antiporter activity"/>
    <property type="evidence" value="ECO:0007669"/>
    <property type="project" value="TreeGrafter"/>
</dbReference>
<reference evidence="10 11" key="1">
    <citation type="submission" date="2018-07" db="EMBL/GenBank/DDBJ databases">
        <title>High-quality-draft genome sequence of Gaiella occulta.</title>
        <authorList>
            <person name="Severino R."/>
            <person name="Froufe H.J.C."/>
            <person name="Rainey F.A."/>
            <person name="Barroso C."/>
            <person name="Albuquerque L."/>
            <person name="Lobo-Da-Cunha A."/>
            <person name="Da Costa M.S."/>
            <person name="Egas C."/>
        </authorList>
    </citation>
    <scope>NUCLEOTIDE SEQUENCE [LARGE SCALE GENOMIC DNA]</scope>
    <source>
        <strain evidence="10 11">F2-233</strain>
    </source>
</reference>
<feature type="region of interest" description="Disordered" evidence="7">
    <location>
        <begin position="1"/>
        <end position="60"/>
    </location>
</feature>
<evidence type="ECO:0000256" key="3">
    <source>
        <dbReference type="ARBA" id="ARBA00022448"/>
    </source>
</evidence>
<name>A0A7M2YWH7_9ACTN</name>
<feature type="transmembrane region" description="Helical" evidence="8">
    <location>
        <begin position="74"/>
        <end position="95"/>
    </location>
</feature>
<feature type="domain" description="Cation efflux protein transmembrane" evidence="9">
    <location>
        <begin position="77"/>
        <end position="247"/>
    </location>
</feature>
<dbReference type="Proteomes" id="UP000254134">
    <property type="component" value="Unassembled WGS sequence"/>
</dbReference>
<feature type="compositionally biased region" description="Basic and acidic residues" evidence="7">
    <location>
        <begin position="1"/>
        <end position="10"/>
    </location>
</feature>
<sequence>MSELEPKGEGMEENNPPNAERRHVPAEHGHAHDGEEAHDHAHGDAVDGHSHGGHGHSHGLVDPSIIRSQEGVKAVSISLVVLLLTTLFQIGVFVYSNSVALLADLIHNFGDALTALPLGIAFFLRSVRGEMAAGYFVVAAIFFSALVALWQTIGRLIDPQPLSHLTALAVAGAVGFVGNEIAALVRLRAGKRLQSPALIADGYHARTDGFVSLGVVGSAVIVALGFDLGDPLIGLVITLIILRITWQSWRTMHAA</sequence>
<evidence type="ECO:0000313" key="10">
    <source>
        <dbReference type="EMBL" id="RDI74492.1"/>
    </source>
</evidence>
<evidence type="ECO:0000256" key="2">
    <source>
        <dbReference type="ARBA" id="ARBA00008114"/>
    </source>
</evidence>
<dbReference type="GO" id="GO:0006882">
    <property type="term" value="P:intracellular zinc ion homeostasis"/>
    <property type="evidence" value="ECO:0007669"/>
    <property type="project" value="TreeGrafter"/>
</dbReference>
<feature type="transmembrane region" description="Helical" evidence="8">
    <location>
        <begin position="208"/>
        <end position="226"/>
    </location>
</feature>
<feature type="transmembrane region" description="Helical" evidence="8">
    <location>
        <begin position="131"/>
        <end position="153"/>
    </location>
</feature>
<gene>
    <name evidence="10" type="ORF">Gocc_1381</name>
</gene>
<dbReference type="AlphaFoldDB" id="A0A7M2YWH7"/>
<feature type="transmembrane region" description="Helical" evidence="8">
    <location>
        <begin position="101"/>
        <end position="124"/>
    </location>
</feature>
<feature type="compositionally biased region" description="Basic and acidic residues" evidence="7">
    <location>
        <begin position="19"/>
        <end position="50"/>
    </location>
</feature>
<evidence type="ECO:0000256" key="6">
    <source>
        <dbReference type="ARBA" id="ARBA00023136"/>
    </source>
</evidence>
<dbReference type="PANTHER" id="PTHR43840:SF15">
    <property type="entry name" value="MITOCHONDRIAL METAL TRANSPORTER 1-RELATED"/>
    <property type="match status" value="1"/>
</dbReference>
<evidence type="ECO:0000256" key="5">
    <source>
        <dbReference type="ARBA" id="ARBA00022989"/>
    </source>
</evidence>
<evidence type="ECO:0000256" key="1">
    <source>
        <dbReference type="ARBA" id="ARBA00004141"/>
    </source>
</evidence>
<dbReference type="InterPro" id="IPR058533">
    <property type="entry name" value="Cation_efflux_TM"/>
</dbReference>
<dbReference type="Pfam" id="PF01545">
    <property type="entry name" value="Cation_efflux"/>
    <property type="match status" value="1"/>
</dbReference>
<dbReference type="NCBIfam" id="TIGR01297">
    <property type="entry name" value="CDF"/>
    <property type="match status" value="1"/>
</dbReference>
<comment type="caution">
    <text evidence="10">The sequence shown here is derived from an EMBL/GenBank/DDBJ whole genome shotgun (WGS) entry which is preliminary data.</text>
</comment>
<evidence type="ECO:0000256" key="8">
    <source>
        <dbReference type="SAM" id="Phobius"/>
    </source>
</evidence>
<dbReference type="GO" id="GO:0015093">
    <property type="term" value="F:ferrous iron transmembrane transporter activity"/>
    <property type="evidence" value="ECO:0007669"/>
    <property type="project" value="TreeGrafter"/>
</dbReference>
<keyword evidence="4 8" id="KW-0812">Transmembrane</keyword>
<evidence type="ECO:0000259" key="9">
    <source>
        <dbReference type="Pfam" id="PF01545"/>
    </source>
</evidence>
<feature type="transmembrane region" description="Helical" evidence="8">
    <location>
        <begin position="165"/>
        <end position="187"/>
    </location>
</feature>
<dbReference type="GO" id="GO:0005886">
    <property type="term" value="C:plasma membrane"/>
    <property type="evidence" value="ECO:0007669"/>
    <property type="project" value="TreeGrafter"/>
</dbReference>
<evidence type="ECO:0000313" key="11">
    <source>
        <dbReference type="Proteomes" id="UP000254134"/>
    </source>
</evidence>
<dbReference type="InterPro" id="IPR050291">
    <property type="entry name" value="CDF_Transporter"/>
</dbReference>
<dbReference type="InterPro" id="IPR002524">
    <property type="entry name" value="Cation_efflux"/>
</dbReference>